<keyword evidence="1" id="KW-0472">Membrane</keyword>
<dbReference type="PANTHER" id="PTHR14969">
    <property type="entry name" value="SPHINGOSINE-1-PHOSPHATE PHOSPHOHYDROLASE"/>
    <property type="match status" value="1"/>
</dbReference>
<reference evidence="3" key="1">
    <citation type="submission" date="2018-11" db="EMBL/GenBank/DDBJ databases">
        <title>Myxobolus squamalis genome and transcriptome.</title>
        <authorList>
            <person name="Yahalomi D."/>
            <person name="Atkinson S.D."/>
            <person name="Neuhof M."/>
            <person name="Chang E.S."/>
            <person name="Philippe H."/>
            <person name="Cartwright P."/>
            <person name="Bartholomew J.L."/>
            <person name="Huchon D."/>
        </authorList>
    </citation>
    <scope>NUCLEOTIDE SEQUENCE</scope>
    <source>
        <strain evidence="3">71B08</strain>
        <tissue evidence="3">Whole</tissue>
    </source>
</reference>
<keyword evidence="1" id="KW-1133">Transmembrane helix</keyword>
<dbReference type="Pfam" id="PF01569">
    <property type="entry name" value="PAP2"/>
    <property type="match status" value="1"/>
</dbReference>
<accession>A0A6B2GB89</accession>
<feature type="transmembrane region" description="Helical" evidence="1">
    <location>
        <begin position="20"/>
        <end position="38"/>
    </location>
</feature>
<evidence type="ECO:0000256" key="1">
    <source>
        <dbReference type="SAM" id="Phobius"/>
    </source>
</evidence>
<proteinExistence type="predicted"/>
<dbReference type="Gene3D" id="1.20.144.10">
    <property type="entry name" value="Phosphatidic acid phosphatase type 2/haloperoxidase"/>
    <property type="match status" value="1"/>
</dbReference>
<dbReference type="EMBL" id="GHBR01006486">
    <property type="protein sequence ID" value="NDJ98789.1"/>
    <property type="molecule type" value="Transcribed_RNA"/>
</dbReference>
<evidence type="ECO:0000259" key="2">
    <source>
        <dbReference type="Pfam" id="PF01569"/>
    </source>
</evidence>
<dbReference type="GO" id="GO:0042392">
    <property type="term" value="F:sphingosine-1-phosphate phosphatase activity"/>
    <property type="evidence" value="ECO:0007669"/>
    <property type="project" value="TreeGrafter"/>
</dbReference>
<dbReference type="SUPFAM" id="SSF48317">
    <property type="entry name" value="Acid phosphatase/Vanadium-dependent haloperoxidase"/>
    <property type="match status" value="1"/>
</dbReference>
<dbReference type="InterPro" id="IPR036938">
    <property type="entry name" value="PAP2/HPO_sf"/>
</dbReference>
<dbReference type="UniPathway" id="UPA00378"/>
<protein>
    <submittedName>
        <fullName evidence="3">Dolichyldiphosphatase 1 (Trinotate prediction)</fullName>
    </submittedName>
</protein>
<sequence>MVSHVMLHLGRKISSYGMPSSHSQFISFFSFYLILHFLFKKPIESYKRFFYCLVLMMVKLFIAYSRIYHSYHTFSQVFVGLIVGSMNASAVFVLVDHFQRKKKDY</sequence>
<name>A0A6B2GB89_MYXSQ</name>
<dbReference type="AlphaFoldDB" id="A0A6B2GB89"/>
<dbReference type="PANTHER" id="PTHR14969:SF59">
    <property type="entry name" value="DOLICHYLDIPHOSPHATASE"/>
    <property type="match status" value="1"/>
</dbReference>
<keyword evidence="1" id="KW-0812">Transmembrane</keyword>
<feature type="transmembrane region" description="Helical" evidence="1">
    <location>
        <begin position="50"/>
        <end position="68"/>
    </location>
</feature>
<organism evidence="3">
    <name type="scientific">Myxobolus squamalis</name>
    <name type="common">Myxosporean</name>
    <dbReference type="NCBI Taxonomy" id="59785"/>
    <lineage>
        <taxon>Eukaryota</taxon>
        <taxon>Metazoa</taxon>
        <taxon>Cnidaria</taxon>
        <taxon>Myxozoa</taxon>
        <taxon>Myxosporea</taxon>
        <taxon>Bivalvulida</taxon>
        <taxon>Platysporina</taxon>
        <taxon>Myxobolidae</taxon>
        <taxon>Myxobolus</taxon>
    </lineage>
</organism>
<evidence type="ECO:0000313" key="3">
    <source>
        <dbReference type="EMBL" id="NDJ98789.1"/>
    </source>
</evidence>
<dbReference type="InterPro" id="IPR000326">
    <property type="entry name" value="PAP2/HPO"/>
</dbReference>
<feature type="domain" description="Phosphatidic acid phosphatase type 2/haloperoxidase" evidence="2">
    <location>
        <begin position="15"/>
        <end position="96"/>
    </location>
</feature>
<feature type="transmembrane region" description="Helical" evidence="1">
    <location>
        <begin position="74"/>
        <end position="95"/>
    </location>
</feature>